<dbReference type="Pfam" id="PF05670">
    <property type="entry name" value="NFACT-R_1"/>
    <property type="match status" value="1"/>
</dbReference>
<dbReference type="HOGENOM" id="CLU_076656_0_0_1"/>
<gene>
    <name evidence="4" type="primary">Piso0_000030</name>
    <name evidence="4" type="ORF">GNLVRS01_PISO0B00683g</name>
</gene>
<feature type="compositionally biased region" description="Basic and acidic residues" evidence="2">
    <location>
        <begin position="185"/>
        <end position="209"/>
    </location>
</feature>
<dbReference type="PANTHER" id="PTHR13049">
    <property type="entry name" value="DUF814-RELATED"/>
    <property type="match status" value="1"/>
</dbReference>
<feature type="compositionally biased region" description="Polar residues" evidence="2">
    <location>
        <begin position="214"/>
        <end position="224"/>
    </location>
</feature>
<evidence type="ECO:0000313" key="5">
    <source>
        <dbReference type="Proteomes" id="UP000005222"/>
    </source>
</evidence>
<reference evidence="4 5" key="1">
    <citation type="journal article" date="2012" name="G3 (Bethesda)">
        <title>Pichia sorbitophila, an interspecies yeast hybrid reveals early steps of genome resolution following polyploidization.</title>
        <authorList>
            <person name="Leh Louis V."/>
            <person name="Despons L."/>
            <person name="Friedrich A."/>
            <person name="Martin T."/>
            <person name="Durrens P."/>
            <person name="Casaregola S."/>
            <person name="Neuveglise C."/>
            <person name="Fairhead C."/>
            <person name="Marck C."/>
            <person name="Cruz J.A."/>
            <person name="Straub M.L."/>
            <person name="Kugler V."/>
            <person name="Sacerdot C."/>
            <person name="Uzunov Z."/>
            <person name="Thierry A."/>
            <person name="Weiss S."/>
            <person name="Bleykasten C."/>
            <person name="De Montigny J."/>
            <person name="Jacques N."/>
            <person name="Jung P."/>
            <person name="Lemaire M."/>
            <person name="Mallet S."/>
            <person name="Morel G."/>
            <person name="Richard G.F."/>
            <person name="Sarkar A."/>
            <person name="Savel G."/>
            <person name="Schacherer J."/>
            <person name="Seret M.L."/>
            <person name="Talla E."/>
            <person name="Samson G."/>
            <person name="Jubin C."/>
            <person name="Poulain J."/>
            <person name="Vacherie B."/>
            <person name="Barbe V."/>
            <person name="Pelletier E."/>
            <person name="Sherman D.J."/>
            <person name="Westhof E."/>
            <person name="Weissenbach J."/>
            <person name="Baret P.V."/>
            <person name="Wincker P."/>
            <person name="Gaillardin C."/>
            <person name="Dujon B."/>
            <person name="Souciet J.L."/>
        </authorList>
    </citation>
    <scope>NUCLEOTIDE SEQUENCE [LARGE SCALE GENOMIC DNA]</scope>
    <source>
        <strain evidence="5">ATCC MYA-4447 / BCRC 22081 / CBS 7064 / NBRC 10061 / NRRL Y-12695</strain>
    </source>
</reference>
<dbReference type="OMA" id="YHDEKAV"/>
<dbReference type="OrthoDB" id="200398at2759"/>
<evidence type="ECO:0000256" key="1">
    <source>
        <dbReference type="ARBA" id="ARBA00008998"/>
    </source>
</evidence>
<accession>G8YSW9</accession>
<feature type="region of interest" description="Disordered" evidence="2">
    <location>
        <begin position="170"/>
        <end position="224"/>
    </location>
</feature>
<dbReference type="InterPro" id="IPR008532">
    <property type="entry name" value="NFACT_RNA-bd"/>
</dbReference>
<dbReference type="InParanoid" id="G8YSW9"/>
<dbReference type="eggNOG" id="KOG3272">
    <property type="taxonomic scope" value="Eukaryota"/>
</dbReference>
<sequence>MVYYYEIELKEESSSEYDDFALDTGSEKNHVIYMGKDKFENDPLIKNSHINDIWFHVDKLSSAHIYLKLSSEDRAKGFDELKLDPRLLDELAQFTKANSIKGNKANNVTIIYTPVNNLHTDGSMDTGVVTFKNPRKVKRVNVGKRINAIINKINKTKSEVTIEQFLDNRRAEDQAERASRKHKNDPKNKNGSERDASHEGRGKTSKDPYDDFFQTENSEIYSNQFRNDNWVEEEFW</sequence>
<protein>
    <submittedName>
        <fullName evidence="4">Piso0_000030 protein</fullName>
    </submittedName>
</protein>
<evidence type="ECO:0000256" key="2">
    <source>
        <dbReference type="SAM" id="MobiDB-lite"/>
    </source>
</evidence>
<dbReference type="InterPro" id="IPR039730">
    <property type="entry name" value="Jlp2/Ccd25"/>
</dbReference>
<dbReference type="Proteomes" id="UP000005222">
    <property type="component" value="Chromosome B"/>
</dbReference>
<organism evidence="4 5">
    <name type="scientific">Pichia sorbitophila (strain ATCC MYA-4447 / BCRC 22081 / CBS 7064 / NBRC 10061 / NRRL Y-12695)</name>
    <name type="common">Hybrid yeast</name>
    <dbReference type="NCBI Taxonomy" id="559304"/>
    <lineage>
        <taxon>Eukaryota</taxon>
        <taxon>Fungi</taxon>
        <taxon>Dikarya</taxon>
        <taxon>Ascomycota</taxon>
        <taxon>Saccharomycotina</taxon>
        <taxon>Pichiomycetes</taxon>
        <taxon>Debaryomycetaceae</taxon>
        <taxon>Millerozyma</taxon>
    </lineage>
</organism>
<dbReference type="STRING" id="559304.G8YSW9"/>
<dbReference type="FunCoup" id="G8YSW9">
    <property type="interactions" value="881"/>
</dbReference>
<dbReference type="PANTHER" id="PTHR13049:SF2">
    <property type="entry name" value="COILED-COIL DOMAIN-CONTAINING PROTEIN 25"/>
    <property type="match status" value="1"/>
</dbReference>
<evidence type="ECO:0000259" key="3">
    <source>
        <dbReference type="Pfam" id="PF05670"/>
    </source>
</evidence>
<evidence type="ECO:0000313" key="4">
    <source>
        <dbReference type="EMBL" id="CCE73020.1"/>
    </source>
</evidence>
<keyword evidence="5" id="KW-1185">Reference proteome</keyword>
<feature type="domain" description="NFACT RNA-binding" evidence="3">
    <location>
        <begin position="26"/>
        <end position="133"/>
    </location>
</feature>
<name>G8YSW9_PICSO</name>
<dbReference type="EMBL" id="FO082058">
    <property type="protein sequence ID" value="CCE73020.1"/>
    <property type="molecule type" value="Genomic_DNA"/>
</dbReference>
<dbReference type="AlphaFoldDB" id="G8YSW9"/>
<comment type="similarity">
    <text evidence="1">Belongs to the CCDC25 family.</text>
</comment>
<proteinExistence type="inferred from homology"/>